<dbReference type="GO" id="GO:0051028">
    <property type="term" value="P:mRNA transport"/>
    <property type="evidence" value="ECO:0007669"/>
    <property type="project" value="UniProtKB-KW"/>
</dbReference>
<evidence type="ECO:0000256" key="7">
    <source>
        <dbReference type="ARBA" id="ARBA00022927"/>
    </source>
</evidence>
<keyword evidence="3" id="KW-0813">Transport</keyword>
<evidence type="ECO:0000256" key="5">
    <source>
        <dbReference type="ARBA" id="ARBA00022737"/>
    </source>
</evidence>
<dbReference type="GO" id="GO:1904263">
    <property type="term" value="P:positive regulation of TORC1 signaling"/>
    <property type="evidence" value="ECO:0007669"/>
    <property type="project" value="TreeGrafter"/>
</dbReference>
<dbReference type="SUPFAM" id="SSF50978">
    <property type="entry name" value="WD40 repeat-like"/>
    <property type="match status" value="1"/>
</dbReference>
<dbReference type="GO" id="GO:0015031">
    <property type="term" value="P:protein transport"/>
    <property type="evidence" value="ECO:0007669"/>
    <property type="project" value="UniProtKB-KW"/>
</dbReference>
<dbReference type="GeneID" id="25328388"/>
<dbReference type="AlphaFoldDB" id="A0A0D2F2E0"/>
<keyword evidence="5" id="KW-0677">Repeat</keyword>
<dbReference type="RefSeq" id="XP_013314678.1">
    <property type="nucleotide sequence ID" value="XM_013459224.1"/>
</dbReference>
<accession>A0A0D2F2E0</accession>
<dbReference type="HOGENOM" id="CLU_032441_5_0_1"/>
<evidence type="ECO:0000256" key="1">
    <source>
        <dbReference type="ARBA" id="ARBA00004567"/>
    </source>
</evidence>
<dbReference type="EMBL" id="KN847320">
    <property type="protein sequence ID" value="KIW54094.1"/>
    <property type="molecule type" value="Genomic_DNA"/>
</dbReference>
<evidence type="ECO:0000256" key="2">
    <source>
        <dbReference type="ARBA" id="ARBA00010102"/>
    </source>
</evidence>
<feature type="repeat" description="WD" evidence="11">
    <location>
        <begin position="8"/>
        <end position="49"/>
    </location>
</feature>
<comment type="similarity">
    <text evidence="2">Belongs to the WD repeat SEC13 family.</text>
</comment>
<dbReference type="GO" id="GO:0031080">
    <property type="term" value="C:nuclear pore outer ring"/>
    <property type="evidence" value="ECO:0007669"/>
    <property type="project" value="TreeGrafter"/>
</dbReference>
<evidence type="ECO:0000256" key="10">
    <source>
        <dbReference type="ARBA" id="ARBA00023242"/>
    </source>
</evidence>
<protein>
    <submittedName>
        <fullName evidence="13">Uncharacterized protein</fullName>
    </submittedName>
</protein>
<proteinExistence type="inferred from homology"/>
<reference evidence="13 14" key="1">
    <citation type="submission" date="2015-01" db="EMBL/GenBank/DDBJ databases">
        <title>The Genome Sequence of Exophiala xenobiotica CBS118157.</title>
        <authorList>
            <consortium name="The Broad Institute Genomics Platform"/>
            <person name="Cuomo C."/>
            <person name="de Hoog S."/>
            <person name="Gorbushina A."/>
            <person name="Stielow B."/>
            <person name="Teixiera M."/>
            <person name="Abouelleil A."/>
            <person name="Chapman S.B."/>
            <person name="Priest M."/>
            <person name="Young S.K."/>
            <person name="Wortman J."/>
            <person name="Nusbaum C."/>
            <person name="Birren B."/>
        </authorList>
    </citation>
    <scope>NUCLEOTIDE SEQUENCE [LARGE SCALE GENOMIC DNA]</scope>
    <source>
        <strain evidence="13 14">CBS 118157</strain>
    </source>
</reference>
<evidence type="ECO:0000256" key="4">
    <source>
        <dbReference type="ARBA" id="ARBA00022574"/>
    </source>
</evidence>
<keyword evidence="10" id="KW-0539">Nucleus</keyword>
<dbReference type="GO" id="GO:0034198">
    <property type="term" value="P:cellular response to amino acid starvation"/>
    <property type="evidence" value="ECO:0007669"/>
    <property type="project" value="TreeGrafter"/>
</dbReference>
<keyword evidence="4 11" id="KW-0853">WD repeat</keyword>
<evidence type="ECO:0000256" key="12">
    <source>
        <dbReference type="SAM" id="MobiDB-lite"/>
    </source>
</evidence>
<evidence type="ECO:0000256" key="8">
    <source>
        <dbReference type="ARBA" id="ARBA00023010"/>
    </source>
</evidence>
<organism evidence="13 14">
    <name type="scientific">Exophiala xenobiotica</name>
    <dbReference type="NCBI Taxonomy" id="348802"/>
    <lineage>
        <taxon>Eukaryota</taxon>
        <taxon>Fungi</taxon>
        <taxon>Dikarya</taxon>
        <taxon>Ascomycota</taxon>
        <taxon>Pezizomycotina</taxon>
        <taxon>Eurotiomycetes</taxon>
        <taxon>Chaetothyriomycetidae</taxon>
        <taxon>Chaetothyriales</taxon>
        <taxon>Herpotrichiellaceae</taxon>
        <taxon>Exophiala</taxon>
    </lineage>
</organism>
<dbReference type="Pfam" id="PF00400">
    <property type="entry name" value="WD40"/>
    <property type="match status" value="3"/>
</dbReference>
<dbReference type="OrthoDB" id="5566198at2759"/>
<name>A0A0D2F2E0_9EURO</name>
<feature type="region of interest" description="Disordered" evidence="12">
    <location>
        <begin position="301"/>
        <end position="340"/>
    </location>
</feature>
<evidence type="ECO:0000256" key="9">
    <source>
        <dbReference type="ARBA" id="ARBA00023132"/>
    </source>
</evidence>
<evidence type="ECO:0000256" key="3">
    <source>
        <dbReference type="ARBA" id="ARBA00022448"/>
    </source>
</evidence>
<dbReference type="GO" id="GO:0035859">
    <property type="term" value="C:Seh1-associated complex"/>
    <property type="evidence" value="ECO:0007669"/>
    <property type="project" value="TreeGrafter"/>
</dbReference>
<keyword evidence="7" id="KW-0653">Protein transport</keyword>
<keyword evidence="8" id="KW-0811">Translocation</keyword>
<keyword evidence="9" id="KW-0906">Nuclear pore complex</keyword>
<sequence length="426" mass="46548">MGKAEEFETGHQDRVTVLHTNFNGTRILTASIDHRIKVWHRDSKTGERTLIDTFTAHDADIRDAKFLHPTLGSYIASIGNDLKFHLWTEDVSQAPNSGRRFRRICTIQSTPRVPFVSLDLKTTDNVYTTLALIDRQGLLSIYEPTNPDELKEWSLIDTFNVCGSTPPGRGDETSFKVRWDQNPTPLAYINSLSDDRAQLSLVVSVLNEVKIYRSVVPGGDFSATDRATHRVMFFEAARLPRHPALVRDVAWAPFSVQGTDRIATACKDGTIRIFELNVAEASGGARTDAAAAAKSVQTISAQRQQQQQQSSLTSGLTGRGSSTSTPTLSAPAPTPSRAARTGHVFPFATSIHSTMSLPSAHTDAWSVSFDGQGQVLMSSGSDGVTKLWRRSVLGGQWLVFAGQEILDAGEDTDGEDLDEDGDDVTD</sequence>
<dbReference type="GO" id="GO:0005198">
    <property type="term" value="F:structural molecule activity"/>
    <property type="evidence" value="ECO:0007669"/>
    <property type="project" value="InterPro"/>
</dbReference>
<dbReference type="InterPro" id="IPR001680">
    <property type="entry name" value="WD40_rpt"/>
</dbReference>
<dbReference type="InterPro" id="IPR037363">
    <property type="entry name" value="Sec13/Seh1_fam"/>
</dbReference>
<comment type="subcellular location">
    <subcellularLocation>
        <location evidence="1">Nucleus</location>
        <location evidence="1">Nuclear pore complex</location>
    </subcellularLocation>
</comment>
<dbReference type="PANTHER" id="PTHR11024:SF3">
    <property type="entry name" value="NUCLEOPORIN SEH1"/>
    <property type="match status" value="1"/>
</dbReference>
<dbReference type="InterPro" id="IPR036322">
    <property type="entry name" value="WD40_repeat_dom_sf"/>
</dbReference>
<dbReference type="PANTHER" id="PTHR11024">
    <property type="entry name" value="NUCLEAR PORE COMPLEX PROTEIN SEC13 / SEH1 FAMILY MEMBER"/>
    <property type="match status" value="1"/>
</dbReference>
<dbReference type="STRING" id="348802.A0A0D2F2E0"/>
<dbReference type="PROSITE" id="PS50294">
    <property type="entry name" value="WD_REPEATS_REGION"/>
    <property type="match status" value="1"/>
</dbReference>
<evidence type="ECO:0000313" key="13">
    <source>
        <dbReference type="EMBL" id="KIW54094.1"/>
    </source>
</evidence>
<evidence type="ECO:0000256" key="11">
    <source>
        <dbReference type="PROSITE-ProRule" id="PRU00221"/>
    </source>
</evidence>
<evidence type="ECO:0000313" key="14">
    <source>
        <dbReference type="Proteomes" id="UP000054342"/>
    </source>
</evidence>
<gene>
    <name evidence="13" type="ORF">PV05_06480</name>
</gene>
<dbReference type="Proteomes" id="UP000054342">
    <property type="component" value="Unassembled WGS sequence"/>
</dbReference>
<keyword evidence="6" id="KW-0509">mRNA transport</keyword>
<dbReference type="SMART" id="SM00320">
    <property type="entry name" value="WD40"/>
    <property type="match status" value="4"/>
</dbReference>
<dbReference type="Gene3D" id="2.130.10.10">
    <property type="entry name" value="YVTN repeat-like/Quinoprotein amine dehydrogenase"/>
    <property type="match status" value="1"/>
</dbReference>
<evidence type="ECO:0000256" key="6">
    <source>
        <dbReference type="ARBA" id="ARBA00022816"/>
    </source>
</evidence>
<dbReference type="PROSITE" id="PS50082">
    <property type="entry name" value="WD_REPEATS_2"/>
    <property type="match status" value="1"/>
</dbReference>
<keyword evidence="14" id="KW-1185">Reference proteome</keyword>
<dbReference type="InterPro" id="IPR015943">
    <property type="entry name" value="WD40/YVTN_repeat-like_dom_sf"/>
</dbReference>